<dbReference type="InterPro" id="IPR027417">
    <property type="entry name" value="P-loop_NTPase"/>
</dbReference>
<dbReference type="EMBL" id="JAZGJU010000002">
    <property type="protein sequence ID" value="MEE6125935.1"/>
    <property type="molecule type" value="Genomic_DNA"/>
</dbReference>
<gene>
    <name evidence="1" type="ORF">V2E39_00875</name>
</gene>
<dbReference type="RefSeq" id="WP_241311612.1">
    <property type="nucleotide sequence ID" value="NZ_JAKYXJ010000022.1"/>
</dbReference>
<dbReference type="Proteomes" id="UP001350005">
    <property type="component" value="Unassembled WGS sequence"/>
</dbReference>
<reference evidence="1 2" key="1">
    <citation type="submission" date="2024-01" db="EMBL/GenBank/DDBJ databases">
        <title>Whole genome of Chryseobacterium arthrosphaerae NNCa 2741.</title>
        <authorList>
            <person name="Boriskina E.V."/>
            <person name="Gordinskaya N.A."/>
            <person name="Kropotov V.S."/>
            <person name="Alekseeva A.E."/>
            <person name="Makhova M.A."/>
            <person name="Kryazhev D.V."/>
            <person name="Shkurkina I.S."/>
        </authorList>
    </citation>
    <scope>NUCLEOTIDE SEQUENCE [LARGE SCALE GENOMIC DNA]</scope>
    <source>
        <strain evidence="1 2">NNCa 2741</strain>
    </source>
</reference>
<accession>A0ABU7QTT2</accession>
<sequence length="203" mass="23637">MRIHIFGASGSGVTTLGKALSEQLNIEYFDSDDFFWLKTEVPFTEKQNPEIRNTTVSDILHTTDSWIFGGSIIHWGENIFPPFDLVIFLYLPPEIRMERLRKREFERYGEEITVNPERAVKSEEFLEWAKDYDHDTGIANRTLNAHREWLTGIDVPLLEISGDYPVSDKIKIILDRIKRDNLRLNGKPTFNVDPAQARKKKQQ</sequence>
<keyword evidence="2" id="KW-1185">Reference proteome</keyword>
<organism evidence="1 2">
    <name type="scientific">Chryseobacterium arthrosphaerae</name>
    <dbReference type="NCBI Taxonomy" id="651561"/>
    <lineage>
        <taxon>Bacteria</taxon>
        <taxon>Pseudomonadati</taxon>
        <taxon>Bacteroidota</taxon>
        <taxon>Flavobacteriia</taxon>
        <taxon>Flavobacteriales</taxon>
        <taxon>Weeksellaceae</taxon>
        <taxon>Chryseobacterium group</taxon>
        <taxon>Chryseobacterium</taxon>
    </lineage>
</organism>
<comment type="caution">
    <text evidence="1">The sequence shown here is derived from an EMBL/GenBank/DDBJ whole genome shotgun (WGS) entry which is preliminary data.</text>
</comment>
<dbReference type="Pfam" id="PF13238">
    <property type="entry name" value="AAA_18"/>
    <property type="match status" value="1"/>
</dbReference>
<dbReference type="NCBIfam" id="NF004861">
    <property type="entry name" value="PRK06217.1"/>
    <property type="match status" value="1"/>
</dbReference>
<name>A0ABU7QTT2_9FLAO</name>
<evidence type="ECO:0000313" key="1">
    <source>
        <dbReference type="EMBL" id="MEE6125935.1"/>
    </source>
</evidence>
<protein>
    <submittedName>
        <fullName evidence="1">AAA family ATPase</fullName>
    </submittedName>
</protein>
<proteinExistence type="predicted"/>
<evidence type="ECO:0000313" key="2">
    <source>
        <dbReference type="Proteomes" id="UP001350005"/>
    </source>
</evidence>
<dbReference type="SUPFAM" id="SSF52540">
    <property type="entry name" value="P-loop containing nucleoside triphosphate hydrolases"/>
    <property type="match status" value="1"/>
</dbReference>
<dbReference type="PANTHER" id="PTHR37816">
    <property type="entry name" value="YALI0E33011P"/>
    <property type="match status" value="1"/>
</dbReference>
<dbReference type="InterPro" id="IPR052922">
    <property type="entry name" value="Cytidylate_Kinase-2"/>
</dbReference>
<dbReference type="Gene3D" id="3.40.50.300">
    <property type="entry name" value="P-loop containing nucleotide triphosphate hydrolases"/>
    <property type="match status" value="1"/>
</dbReference>
<dbReference type="PANTHER" id="PTHR37816:SF2">
    <property type="entry name" value="DNA TOPOLOGY MODULATION PROTEIN FLAR-RELATED PROTEIN"/>
    <property type="match status" value="1"/>
</dbReference>